<evidence type="ECO:0000313" key="1">
    <source>
        <dbReference type="EMBL" id="KAE9204193.1"/>
    </source>
</evidence>
<accession>A0A6A3XVT3</accession>
<gene>
    <name evidence="1" type="ORF">PF002_g20706</name>
</gene>
<reference evidence="1 2" key="1">
    <citation type="submission" date="2018-08" db="EMBL/GenBank/DDBJ databases">
        <title>Genomic investigation of the strawberry pathogen Phytophthora fragariae indicates pathogenicity is determined by transcriptional variation in three key races.</title>
        <authorList>
            <person name="Adams T.M."/>
            <person name="Armitage A.D."/>
            <person name="Sobczyk M.K."/>
            <person name="Bates H.J."/>
            <person name="Dunwell J.M."/>
            <person name="Nellist C.F."/>
            <person name="Harrison R.J."/>
        </authorList>
    </citation>
    <scope>NUCLEOTIDE SEQUENCE [LARGE SCALE GENOMIC DNA]</scope>
    <source>
        <strain evidence="1 2">BC-1</strain>
    </source>
</reference>
<dbReference type="AlphaFoldDB" id="A0A6A3XVT3"/>
<comment type="caution">
    <text evidence="1">The sequence shown here is derived from an EMBL/GenBank/DDBJ whole genome shotgun (WGS) entry which is preliminary data.</text>
</comment>
<dbReference type="Proteomes" id="UP000440367">
    <property type="component" value="Unassembled WGS sequence"/>
</dbReference>
<organism evidence="1 2">
    <name type="scientific">Phytophthora fragariae</name>
    <dbReference type="NCBI Taxonomy" id="53985"/>
    <lineage>
        <taxon>Eukaryota</taxon>
        <taxon>Sar</taxon>
        <taxon>Stramenopiles</taxon>
        <taxon>Oomycota</taxon>
        <taxon>Peronosporomycetes</taxon>
        <taxon>Peronosporales</taxon>
        <taxon>Peronosporaceae</taxon>
        <taxon>Phytophthora</taxon>
    </lineage>
</organism>
<evidence type="ECO:0000313" key="2">
    <source>
        <dbReference type="Proteomes" id="UP000440367"/>
    </source>
</evidence>
<name>A0A6A3XVT3_9STRA</name>
<proteinExistence type="predicted"/>
<protein>
    <submittedName>
        <fullName evidence="1">Uncharacterized protein</fullName>
    </submittedName>
</protein>
<sequence length="392" mass="43206">MPAEVWCDLIQGLCDEAQCFGPRMRYHYFLSGLRNKEWKTALSTAMVNSIQQTVDVLLYKNMDIPVKDDADFADVVASTSKNAREGTLLTQMLQVNQSLILQQQRELAQSPRRSNYAATAFENAAPPTPSPIYPQSTPANVPQGSVASAKDRMCTRRMDVRCADAVIIWAAARSTVVVRTLLASIKRRVATLDPSAKRLSAGMGTGEGTTCPTMKAFMQSTAPNAPAGAARQGPRGTTLGGYVARVLSEADDEDWNVPVNEDEAEASHTFDYNEETVENNYDNVEIWNRADESSAVRYEDELTTMETTNEERPVTMGYDTTTGERLPSERAAGVLTTEEVAYDPENDDIVNEESSERAPGVLTTEEVAFDLEQTYLRTEEPSERAIGELTTE</sequence>
<dbReference type="EMBL" id="QXGD01001530">
    <property type="protein sequence ID" value="KAE9204193.1"/>
    <property type="molecule type" value="Genomic_DNA"/>
</dbReference>